<keyword evidence="2" id="KW-0732">Signal</keyword>
<gene>
    <name evidence="3" type="ORF">TCAL_17425</name>
</gene>
<evidence type="ECO:0000256" key="1">
    <source>
        <dbReference type="SAM" id="MobiDB-lite"/>
    </source>
</evidence>
<name>A0A553PI22_TIGCA</name>
<evidence type="ECO:0000256" key="2">
    <source>
        <dbReference type="SAM" id="SignalP"/>
    </source>
</evidence>
<accession>A0A553PI22</accession>
<reference evidence="3 4" key="1">
    <citation type="journal article" date="2018" name="Nat. Ecol. Evol.">
        <title>Genomic signatures of mitonuclear coevolution across populations of Tigriopus californicus.</title>
        <authorList>
            <person name="Barreto F.S."/>
            <person name="Watson E.T."/>
            <person name="Lima T.G."/>
            <person name="Willett C.S."/>
            <person name="Edmands S."/>
            <person name="Li W."/>
            <person name="Burton R.S."/>
        </authorList>
    </citation>
    <scope>NUCLEOTIDE SEQUENCE [LARGE SCALE GENOMIC DNA]</scope>
    <source>
        <strain evidence="3 4">San Diego</strain>
    </source>
</reference>
<feature type="region of interest" description="Disordered" evidence="1">
    <location>
        <begin position="21"/>
        <end position="65"/>
    </location>
</feature>
<organism evidence="3 4">
    <name type="scientific">Tigriopus californicus</name>
    <name type="common">Marine copepod</name>
    <dbReference type="NCBI Taxonomy" id="6832"/>
    <lineage>
        <taxon>Eukaryota</taxon>
        <taxon>Metazoa</taxon>
        <taxon>Ecdysozoa</taxon>
        <taxon>Arthropoda</taxon>
        <taxon>Crustacea</taxon>
        <taxon>Multicrustacea</taxon>
        <taxon>Hexanauplia</taxon>
        <taxon>Copepoda</taxon>
        <taxon>Harpacticoida</taxon>
        <taxon>Harpacticidae</taxon>
        <taxon>Tigriopus</taxon>
    </lineage>
</organism>
<dbReference type="Proteomes" id="UP000318571">
    <property type="component" value="Chromosome 5"/>
</dbReference>
<feature type="signal peptide" evidence="2">
    <location>
        <begin position="1"/>
        <end position="18"/>
    </location>
</feature>
<sequence>MKACQVLLLLGLVALAAAFPQRSDRDRDRDGDGRRGGGPRRGGPRDRDEESEDDGECREAKLDSKRGNCRKAVVIVDEATECADATGPVEFLSPQEICEDNPGQNVYVCKIKGRREVMDLVESFLEDKLGDEAGRREIRDELCNESADFSDLDLSSLQIEEGTSKRCMICP</sequence>
<protein>
    <submittedName>
        <fullName evidence="3">Uncharacterized protein</fullName>
    </submittedName>
</protein>
<dbReference type="EMBL" id="VCGU01000004">
    <property type="protein sequence ID" value="TRY77332.1"/>
    <property type="molecule type" value="Genomic_DNA"/>
</dbReference>
<feature type="chain" id="PRO_5022177099" evidence="2">
    <location>
        <begin position="19"/>
        <end position="171"/>
    </location>
</feature>
<dbReference type="AlphaFoldDB" id="A0A553PI22"/>
<proteinExistence type="predicted"/>
<evidence type="ECO:0000313" key="3">
    <source>
        <dbReference type="EMBL" id="TRY77332.1"/>
    </source>
</evidence>
<evidence type="ECO:0000313" key="4">
    <source>
        <dbReference type="Proteomes" id="UP000318571"/>
    </source>
</evidence>
<keyword evidence="4" id="KW-1185">Reference proteome</keyword>
<comment type="caution">
    <text evidence="3">The sequence shown here is derived from an EMBL/GenBank/DDBJ whole genome shotgun (WGS) entry which is preliminary data.</text>
</comment>
<feature type="compositionally biased region" description="Basic and acidic residues" evidence="1">
    <location>
        <begin position="22"/>
        <end position="35"/>
    </location>
</feature>